<keyword evidence="3" id="KW-1185">Reference proteome</keyword>
<gene>
    <name evidence="4" type="primary">TMEM40</name>
</gene>
<evidence type="ECO:0000256" key="2">
    <source>
        <dbReference type="SAM" id="Phobius"/>
    </source>
</evidence>
<accession>A0A6P8PJK9</accession>
<dbReference type="Proteomes" id="UP000515159">
    <property type="component" value="Chromosome 17"/>
</dbReference>
<dbReference type="Pfam" id="PF15817">
    <property type="entry name" value="TMEM40"/>
    <property type="match status" value="1"/>
</dbReference>
<dbReference type="PANTHER" id="PTHR16108:SF2">
    <property type="entry name" value="TRANSMEMBRANE PROTEIN 40"/>
    <property type="match status" value="1"/>
</dbReference>
<dbReference type="InterPro" id="IPR026181">
    <property type="entry name" value="TMEM40"/>
</dbReference>
<dbReference type="AlphaFoldDB" id="A0A6P8PJK9"/>
<evidence type="ECO:0000256" key="1">
    <source>
        <dbReference type="SAM" id="MobiDB-lite"/>
    </source>
</evidence>
<feature type="region of interest" description="Disordered" evidence="1">
    <location>
        <begin position="134"/>
        <end position="176"/>
    </location>
</feature>
<keyword evidence="2" id="KW-0472">Membrane</keyword>
<dbReference type="InParanoid" id="A0A6P8PJK9"/>
<keyword evidence="2" id="KW-1133">Transmembrane helix</keyword>
<sequence>MDNSNFSLPVLTREQQDIVSKAFSEDAICLEKINQSFLKSLLGLLRCVTPSMLTAEESSMLLKECSNPLEKLEVIRKFMKEKGTGAMVIFYLLLKKEDETSYKELPSSKAKDEKEKLLKKFEGRLLHLQGQKKEISGEQTEINLPDDTRKAKSNVAAVKPTARDKQQGKKAQKDVTEKIEKDLKKRKIEPQPVGDQVIENPQPNQRSNIDLNLYHGDHFFHFLLFCFSIGAALVCFYLYTDWTVAGGIGLITFASLEVIGRYPGLVQRIHAVLEGLLSLWQRIPVPGFFRPKTS</sequence>
<organism evidence="3 4">
    <name type="scientific">Geotrypetes seraphini</name>
    <name type="common">Gaboon caecilian</name>
    <name type="synonym">Caecilia seraphini</name>
    <dbReference type="NCBI Taxonomy" id="260995"/>
    <lineage>
        <taxon>Eukaryota</taxon>
        <taxon>Metazoa</taxon>
        <taxon>Chordata</taxon>
        <taxon>Craniata</taxon>
        <taxon>Vertebrata</taxon>
        <taxon>Euteleostomi</taxon>
        <taxon>Amphibia</taxon>
        <taxon>Gymnophiona</taxon>
        <taxon>Geotrypetes</taxon>
    </lineage>
</organism>
<dbReference type="OrthoDB" id="9382530at2759"/>
<dbReference type="CTD" id="55287"/>
<dbReference type="GeneID" id="117351083"/>
<protein>
    <submittedName>
        <fullName evidence="4">Transmembrane protein 40</fullName>
    </submittedName>
</protein>
<evidence type="ECO:0000313" key="3">
    <source>
        <dbReference type="Proteomes" id="UP000515159"/>
    </source>
</evidence>
<dbReference type="Gene3D" id="1.10.533.10">
    <property type="entry name" value="Death Domain, Fas"/>
    <property type="match status" value="1"/>
</dbReference>
<feature type="transmembrane region" description="Helical" evidence="2">
    <location>
        <begin position="219"/>
        <end position="239"/>
    </location>
</feature>
<dbReference type="KEGG" id="gsh:117351083"/>
<reference evidence="4" key="1">
    <citation type="submission" date="2025-08" db="UniProtKB">
        <authorList>
            <consortium name="RefSeq"/>
        </authorList>
    </citation>
    <scope>IDENTIFICATION</scope>
</reference>
<name>A0A6P8PJK9_GEOSA</name>
<evidence type="ECO:0000313" key="4">
    <source>
        <dbReference type="RefSeq" id="XP_033781700.1"/>
    </source>
</evidence>
<keyword evidence="2 4" id="KW-0812">Transmembrane</keyword>
<dbReference type="InterPro" id="IPR011029">
    <property type="entry name" value="DEATH-like_dom_sf"/>
</dbReference>
<feature type="compositionally biased region" description="Basic and acidic residues" evidence="1">
    <location>
        <begin position="161"/>
        <end position="176"/>
    </location>
</feature>
<dbReference type="PANTHER" id="PTHR16108">
    <property type="match status" value="1"/>
</dbReference>
<dbReference type="RefSeq" id="XP_033781700.1">
    <property type="nucleotide sequence ID" value="XM_033925809.1"/>
</dbReference>
<proteinExistence type="predicted"/>